<feature type="transmembrane region" description="Helical" evidence="1">
    <location>
        <begin position="58"/>
        <end position="81"/>
    </location>
</feature>
<keyword evidence="1" id="KW-1133">Transmembrane helix</keyword>
<evidence type="ECO:0000256" key="1">
    <source>
        <dbReference type="SAM" id="Phobius"/>
    </source>
</evidence>
<feature type="transmembrane region" description="Helical" evidence="1">
    <location>
        <begin position="30"/>
        <end position="52"/>
    </location>
</feature>
<comment type="caution">
    <text evidence="2">The sequence shown here is derived from an EMBL/GenBank/DDBJ whole genome shotgun (WGS) entry which is preliminary data.</text>
</comment>
<dbReference type="EMBL" id="CAXIEN010000028">
    <property type="protein sequence ID" value="CAL1267440.1"/>
    <property type="molecule type" value="Genomic_DNA"/>
</dbReference>
<organism evidence="2 3">
    <name type="scientific">Larinioides sclopetarius</name>
    <dbReference type="NCBI Taxonomy" id="280406"/>
    <lineage>
        <taxon>Eukaryota</taxon>
        <taxon>Metazoa</taxon>
        <taxon>Ecdysozoa</taxon>
        <taxon>Arthropoda</taxon>
        <taxon>Chelicerata</taxon>
        <taxon>Arachnida</taxon>
        <taxon>Araneae</taxon>
        <taxon>Araneomorphae</taxon>
        <taxon>Entelegynae</taxon>
        <taxon>Araneoidea</taxon>
        <taxon>Araneidae</taxon>
        <taxon>Larinioides</taxon>
    </lineage>
</organism>
<evidence type="ECO:0000313" key="2">
    <source>
        <dbReference type="EMBL" id="CAL1267440.1"/>
    </source>
</evidence>
<evidence type="ECO:0000313" key="3">
    <source>
        <dbReference type="Proteomes" id="UP001497382"/>
    </source>
</evidence>
<accession>A0AAV1Z7W2</accession>
<dbReference type="AlphaFoldDB" id="A0AAV1Z7W2"/>
<reference evidence="2 3" key="1">
    <citation type="submission" date="2024-04" db="EMBL/GenBank/DDBJ databases">
        <authorList>
            <person name="Rising A."/>
            <person name="Reimegard J."/>
            <person name="Sonavane S."/>
            <person name="Akerstrom W."/>
            <person name="Nylinder S."/>
            <person name="Hedman E."/>
            <person name="Kallberg Y."/>
        </authorList>
    </citation>
    <scope>NUCLEOTIDE SEQUENCE [LARGE SCALE GENOMIC DNA]</scope>
</reference>
<dbReference type="Proteomes" id="UP001497382">
    <property type="component" value="Unassembled WGS sequence"/>
</dbReference>
<keyword evidence="1" id="KW-0472">Membrane</keyword>
<gene>
    <name evidence="2" type="ORF">LARSCL_LOCUS3669</name>
</gene>
<protein>
    <submittedName>
        <fullName evidence="2">Uncharacterized protein</fullName>
    </submittedName>
</protein>
<sequence>MDKKLSTEISRRSPYFCSKEVRSSALIRRVLLITIVILCSIFVALILCGALYATRNSVFFYVAASVLFSAAAMLILFYIWLSRRCPFWKMDYPAKMPSGKMEISTVNGCNYYSQVPNGVKSDFPMGPYLVMTLPKTHNHRDRSGTIDNEDCSAPNTPRYMKRKSLRRAKNLPPLASAETLTPSLISSSYGSIDSVV</sequence>
<name>A0AAV1Z7W2_9ARAC</name>
<proteinExistence type="predicted"/>
<keyword evidence="3" id="KW-1185">Reference proteome</keyword>
<keyword evidence="1" id="KW-0812">Transmembrane</keyword>